<dbReference type="InterPro" id="IPR027267">
    <property type="entry name" value="AH/BAR_dom_sf"/>
</dbReference>
<proteinExistence type="predicted"/>
<dbReference type="EMBL" id="ML006156">
    <property type="protein sequence ID" value="RKP16899.1"/>
    <property type="molecule type" value="Genomic_DNA"/>
</dbReference>
<dbReference type="GO" id="GO:0005737">
    <property type="term" value="C:cytoplasm"/>
    <property type="evidence" value="ECO:0007669"/>
    <property type="project" value="UniProtKB-ARBA"/>
</dbReference>
<dbReference type="AlphaFoldDB" id="A0A4V1IZ57"/>
<evidence type="ECO:0000259" key="1">
    <source>
        <dbReference type="PROSITE" id="PS50870"/>
    </source>
</evidence>
<evidence type="ECO:0000313" key="2">
    <source>
        <dbReference type="EMBL" id="RKP16899.1"/>
    </source>
</evidence>
<dbReference type="SUPFAM" id="SSF103657">
    <property type="entry name" value="BAR/IMD domain-like"/>
    <property type="match status" value="1"/>
</dbReference>
<feature type="domain" description="AH" evidence="1">
    <location>
        <begin position="83"/>
        <end position="289"/>
    </location>
</feature>
<reference evidence="3" key="1">
    <citation type="journal article" date="2018" name="Nat. Microbiol.">
        <title>Leveraging single-cell genomics to expand the fungal tree of life.</title>
        <authorList>
            <person name="Ahrendt S.R."/>
            <person name="Quandt C.A."/>
            <person name="Ciobanu D."/>
            <person name="Clum A."/>
            <person name="Salamov A."/>
            <person name="Andreopoulos B."/>
            <person name="Cheng J.F."/>
            <person name="Woyke T."/>
            <person name="Pelin A."/>
            <person name="Henrissat B."/>
            <person name="Reynolds N.K."/>
            <person name="Benny G.L."/>
            <person name="Smith M.E."/>
            <person name="James T.Y."/>
            <person name="Grigoriev I.V."/>
        </authorList>
    </citation>
    <scope>NUCLEOTIDE SEQUENCE [LARGE SCALE GENOMIC DNA]</scope>
    <source>
        <strain evidence="3">CSF55</strain>
    </source>
</reference>
<organism evidence="2 3">
    <name type="scientific">Rozella allomycis (strain CSF55)</name>
    <dbReference type="NCBI Taxonomy" id="988480"/>
    <lineage>
        <taxon>Eukaryota</taxon>
        <taxon>Fungi</taxon>
        <taxon>Fungi incertae sedis</taxon>
        <taxon>Cryptomycota</taxon>
        <taxon>Cryptomycota incertae sedis</taxon>
        <taxon>Rozella</taxon>
    </lineage>
</organism>
<dbReference type="InterPro" id="IPR010504">
    <property type="entry name" value="AH_dom"/>
</dbReference>
<protein>
    <recommendedName>
        <fullName evidence="1">AH domain-containing protein</fullName>
    </recommendedName>
</protein>
<sequence length="307" mass="35271">MGILSINGDLDFQFPNDNTRQNDETKEKFSFLFQNFIANHDHVLPSIIRNFAESAIWIAEKNILQTKNLLFHKVESLMNTEHVKDAYLVEVISDLNKLKQSYKDLSLSIEKVMEHFKNVSSTRNEIANILDSVEFKTSFNLSELSEISSSIFSDLGKNGLRHYEKLSALQQTIDTFQEKAISSIISLAETQKNLFQNYSDQMELLGSLKKKLSTMDRIDDFIITQVQKLELSVHEANENYLETAKELHARVKILHDGSKGVLSESFEQFLSEIYSFYSLGNEIFDNAEDKGIPIKYHDASFWSVMSK</sequence>
<dbReference type="GO" id="GO:0019904">
    <property type="term" value="F:protein domain specific binding"/>
    <property type="evidence" value="ECO:0007669"/>
    <property type="project" value="InterPro"/>
</dbReference>
<dbReference type="Gene3D" id="1.20.1270.60">
    <property type="entry name" value="Arfaptin homology (AH) domain/BAR domain"/>
    <property type="match status" value="1"/>
</dbReference>
<dbReference type="PROSITE" id="PS50870">
    <property type="entry name" value="AH"/>
    <property type="match status" value="1"/>
</dbReference>
<name>A0A4V1IZ57_ROZAC</name>
<gene>
    <name evidence="2" type="ORF">ROZALSC1DRAFT_24765</name>
</gene>
<evidence type="ECO:0000313" key="3">
    <source>
        <dbReference type="Proteomes" id="UP000281549"/>
    </source>
</evidence>
<accession>A0A4V1IZ57</accession>
<dbReference type="Proteomes" id="UP000281549">
    <property type="component" value="Unassembled WGS sequence"/>
</dbReference>